<evidence type="ECO:0000313" key="2">
    <source>
        <dbReference type="Proteomes" id="UP001367508"/>
    </source>
</evidence>
<dbReference type="AlphaFoldDB" id="A0AAN9KX58"/>
<protein>
    <submittedName>
        <fullName evidence="1">Uncharacterized protein</fullName>
    </submittedName>
</protein>
<evidence type="ECO:0000313" key="1">
    <source>
        <dbReference type="EMBL" id="KAK7323589.1"/>
    </source>
</evidence>
<dbReference type="EMBL" id="JAYMYQ010000006">
    <property type="protein sequence ID" value="KAK7323589.1"/>
    <property type="molecule type" value="Genomic_DNA"/>
</dbReference>
<gene>
    <name evidence="1" type="ORF">VNO77_27066</name>
</gene>
<keyword evidence="2" id="KW-1185">Reference proteome</keyword>
<sequence>MNFCDSLPRFQGKKARLLASGSSFSRSHFDAELLCFRCRREFSRMGREDRNLQDPSGKLGRVERKLESPVVPSQIDRKVVPATIYNAWGLTAFRADLLFMVSQGTIVTFMFVPLHVHRSWRPEVENMSVVMLPSPRRHWSVIDTVGYQADSKRVNMRTCALCQIHRIFKLGRYGALRETGFMASVKWFMQVLVPLKIAQVDELEDEYAGVAKTS</sequence>
<reference evidence="1 2" key="1">
    <citation type="submission" date="2024-01" db="EMBL/GenBank/DDBJ databases">
        <title>The genomes of 5 underutilized Papilionoideae crops provide insights into root nodulation and disease resistanc.</title>
        <authorList>
            <person name="Jiang F."/>
        </authorList>
    </citation>
    <scope>NUCLEOTIDE SEQUENCE [LARGE SCALE GENOMIC DNA]</scope>
    <source>
        <strain evidence="1">LVBAO_FW01</strain>
        <tissue evidence="1">Leaves</tissue>
    </source>
</reference>
<comment type="caution">
    <text evidence="1">The sequence shown here is derived from an EMBL/GenBank/DDBJ whole genome shotgun (WGS) entry which is preliminary data.</text>
</comment>
<name>A0AAN9KX58_CANGL</name>
<organism evidence="1 2">
    <name type="scientific">Canavalia gladiata</name>
    <name type="common">Sword bean</name>
    <name type="synonym">Dolichos gladiatus</name>
    <dbReference type="NCBI Taxonomy" id="3824"/>
    <lineage>
        <taxon>Eukaryota</taxon>
        <taxon>Viridiplantae</taxon>
        <taxon>Streptophyta</taxon>
        <taxon>Embryophyta</taxon>
        <taxon>Tracheophyta</taxon>
        <taxon>Spermatophyta</taxon>
        <taxon>Magnoliopsida</taxon>
        <taxon>eudicotyledons</taxon>
        <taxon>Gunneridae</taxon>
        <taxon>Pentapetalae</taxon>
        <taxon>rosids</taxon>
        <taxon>fabids</taxon>
        <taxon>Fabales</taxon>
        <taxon>Fabaceae</taxon>
        <taxon>Papilionoideae</taxon>
        <taxon>50 kb inversion clade</taxon>
        <taxon>NPAAA clade</taxon>
        <taxon>indigoferoid/millettioid clade</taxon>
        <taxon>Phaseoleae</taxon>
        <taxon>Canavalia</taxon>
    </lineage>
</organism>
<dbReference type="Proteomes" id="UP001367508">
    <property type="component" value="Unassembled WGS sequence"/>
</dbReference>
<accession>A0AAN9KX58</accession>
<proteinExistence type="predicted"/>